<dbReference type="CDD" id="cd16380">
    <property type="entry name" value="YitT_C"/>
    <property type="match status" value="1"/>
</dbReference>
<gene>
    <name evidence="8" type="ORF">SAMN02745245_01411</name>
</gene>
<feature type="transmembrane region" description="Helical" evidence="6">
    <location>
        <begin position="41"/>
        <end position="66"/>
    </location>
</feature>
<keyword evidence="5 6" id="KW-0472">Membrane</keyword>
<evidence type="ECO:0000256" key="2">
    <source>
        <dbReference type="ARBA" id="ARBA00022475"/>
    </source>
</evidence>
<keyword evidence="2" id="KW-1003">Cell membrane</keyword>
<sequence length="292" mass="32048">MKINLNLKMSRSTLLRKLAGIVVGCMFSAFAIVCFLRPNEMISGGITGLAILMESITGIPLSVLVFMLNIPIFILGIFFLNIDFMFFSGIGIVVFSLWLSFFERVVPTGYAVTNEVMLACIFGGAVNGLGSGILFRNGTSAGGLDIPAAIMKKKFNISIGNVLFLFNVVIVGWSSIIYSIDKALFTLVVIFVTNQVIDTIQLGVGKQKQVFIISNKYREITKVIHEKIGRGSTYIDGEGAYNNNKVKIIYLICTSRQIVKVKDTVREIDPNAFVAVSDTVEIEGKGFKKIEI</sequence>
<protein>
    <submittedName>
        <fullName evidence="8">Uncharacterized membrane-anchored protein YitT, contains DUF161 and DUF2179 domains</fullName>
    </submittedName>
</protein>
<evidence type="ECO:0000256" key="6">
    <source>
        <dbReference type="SAM" id="Phobius"/>
    </source>
</evidence>
<dbReference type="Pfam" id="PF10035">
    <property type="entry name" value="DUF2179"/>
    <property type="match status" value="1"/>
</dbReference>
<evidence type="ECO:0000256" key="5">
    <source>
        <dbReference type="ARBA" id="ARBA00023136"/>
    </source>
</evidence>
<dbReference type="InterPro" id="IPR051461">
    <property type="entry name" value="UPF0750_membrane"/>
</dbReference>
<evidence type="ECO:0000256" key="4">
    <source>
        <dbReference type="ARBA" id="ARBA00022989"/>
    </source>
</evidence>
<keyword evidence="4 6" id="KW-1133">Transmembrane helix</keyword>
<dbReference type="GO" id="GO:0005886">
    <property type="term" value="C:plasma membrane"/>
    <property type="evidence" value="ECO:0007669"/>
    <property type="project" value="UniProtKB-SubCell"/>
</dbReference>
<feature type="transmembrane region" description="Helical" evidence="6">
    <location>
        <begin position="116"/>
        <end position="135"/>
    </location>
</feature>
<dbReference type="AlphaFoldDB" id="A0A1M5TAH1"/>
<reference evidence="8 9" key="1">
    <citation type="submission" date="2016-11" db="EMBL/GenBank/DDBJ databases">
        <authorList>
            <person name="Jaros S."/>
            <person name="Januszkiewicz K."/>
            <person name="Wedrychowicz H."/>
        </authorList>
    </citation>
    <scope>NUCLEOTIDE SEQUENCE [LARGE SCALE GENOMIC DNA]</scope>
    <source>
        <strain evidence="8 9">DSM 21120</strain>
    </source>
</reference>
<proteinExistence type="predicted"/>
<evidence type="ECO:0000313" key="9">
    <source>
        <dbReference type="Proteomes" id="UP000184032"/>
    </source>
</evidence>
<evidence type="ECO:0000259" key="7">
    <source>
        <dbReference type="Pfam" id="PF10035"/>
    </source>
</evidence>
<dbReference type="PIRSF" id="PIRSF006483">
    <property type="entry name" value="Membrane_protein_YitT"/>
    <property type="match status" value="1"/>
</dbReference>
<dbReference type="Pfam" id="PF02588">
    <property type="entry name" value="YitT_membrane"/>
    <property type="match status" value="1"/>
</dbReference>
<name>A0A1M5TAH1_9FIRM</name>
<feature type="transmembrane region" description="Helical" evidence="6">
    <location>
        <begin position="73"/>
        <end position="101"/>
    </location>
</feature>
<dbReference type="STRING" id="1120995.SAMN02745245_01411"/>
<organism evidence="8 9">
    <name type="scientific">Anaerosphaera aminiphila DSM 21120</name>
    <dbReference type="NCBI Taxonomy" id="1120995"/>
    <lineage>
        <taxon>Bacteria</taxon>
        <taxon>Bacillati</taxon>
        <taxon>Bacillota</taxon>
        <taxon>Tissierellia</taxon>
        <taxon>Tissierellales</taxon>
        <taxon>Peptoniphilaceae</taxon>
        <taxon>Anaerosphaera</taxon>
    </lineage>
</organism>
<feature type="domain" description="DUF2179" evidence="7">
    <location>
        <begin position="230"/>
        <end position="284"/>
    </location>
</feature>
<comment type="subcellular location">
    <subcellularLocation>
        <location evidence="1">Cell membrane</location>
        <topology evidence="1">Multi-pass membrane protein</topology>
    </subcellularLocation>
</comment>
<dbReference type="Proteomes" id="UP000184032">
    <property type="component" value="Unassembled WGS sequence"/>
</dbReference>
<dbReference type="PANTHER" id="PTHR33545:SF5">
    <property type="entry name" value="UPF0750 MEMBRANE PROTEIN YITT"/>
    <property type="match status" value="1"/>
</dbReference>
<evidence type="ECO:0000256" key="1">
    <source>
        <dbReference type="ARBA" id="ARBA00004651"/>
    </source>
</evidence>
<dbReference type="RefSeq" id="WP_073185008.1">
    <property type="nucleotide sequence ID" value="NZ_FQXI01000010.1"/>
</dbReference>
<evidence type="ECO:0000256" key="3">
    <source>
        <dbReference type="ARBA" id="ARBA00022692"/>
    </source>
</evidence>
<keyword evidence="3 6" id="KW-0812">Transmembrane</keyword>
<dbReference type="InterPro" id="IPR019264">
    <property type="entry name" value="DUF2179"/>
</dbReference>
<evidence type="ECO:0000313" key="8">
    <source>
        <dbReference type="EMBL" id="SHH47678.1"/>
    </source>
</evidence>
<accession>A0A1M5TAH1</accession>
<keyword evidence="9" id="KW-1185">Reference proteome</keyword>
<dbReference type="OrthoDB" id="3180973at2"/>
<dbReference type="InterPro" id="IPR003740">
    <property type="entry name" value="YitT"/>
</dbReference>
<dbReference type="EMBL" id="FQXI01000010">
    <property type="protein sequence ID" value="SHH47678.1"/>
    <property type="molecule type" value="Genomic_DNA"/>
</dbReference>
<dbReference type="InterPro" id="IPR015867">
    <property type="entry name" value="N-reg_PII/ATP_PRibTrfase_C"/>
</dbReference>
<feature type="transmembrane region" description="Helical" evidence="6">
    <location>
        <begin position="155"/>
        <end position="178"/>
    </location>
</feature>
<dbReference type="Gene3D" id="3.30.70.120">
    <property type="match status" value="1"/>
</dbReference>
<dbReference type="PANTHER" id="PTHR33545">
    <property type="entry name" value="UPF0750 MEMBRANE PROTEIN YITT-RELATED"/>
    <property type="match status" value="1"/>
</dbReference>